<accession>A0A0C3EAX7</accession>
<dbReference type="EMBL" id="KN822022">
    <property type="protein sequence ID" value="KIM65499.1"/>
    <property type="molecule type" value="Genomic_DNA"/>
</dbReference>
<organism evidence="1 2">
    <name type="scientific">Scleroderma citrinum Foug A</name>
    <dbReference type="NCBI Taxonomy" id="1036808"/>
    <lineage>
        <taxon>Eukaryota</taxon>
        <taxon>Fungi</taxon>
        <taxon>Dikarya</taxon>
        <taxon>Basidiomycota</taxon>
        <taxon>Agaricomycotina</taxon>
        <taxon>Agaricomycetes</taxon>
        <taxon>Agaricomycetidae</taxon>
        <taxon>Boletales</taxon>
        <taxon>Sclerodermatineae</taxon>
        <taxon>Sclerodermataceae</taxon>
        <taxon>Scleroderma</taxon>
    </lineage>
</organism>
<evidence type="ECO:0000313" key="2">
    <source>
        <dbReference type="Proteomes" id="UP000053989"/>
    </source>
</evidence>
<sequence>SLESDLEKQGLVLVNWPVGVPRKRSRGIHDLTAEQADKLYRTIMHPNEEHRVKLRPIVPAASMLLPHRPSHRHLK</sequence>
<feature type="non-terminal residue" evidence="1">
    <location>
        <position position="1"/>
    </location>
</feature>
<dbReference type="InParanoid" id="A0A0C3EAX7"/>
<dbReference type="OrthoDB" id="2688041at2759"/>
<gene>
    <name evidence="1" type="ORF">SCLCIDRAFT_112870</name>
</gene>
<reference evidence="2" key="2">
    <citation type="submission" date="2015-01" db="EMBL/GenBank/DDBJ databases">
        <title>Evolutionary Origins and Diversification of the Mycorrhizal Mutualists.</title>
        <authorList>
            <consortium name="DOE Joint Genome Institute"/>
            <consortium name="Mycorrhizal Genomics Consortium"/>
            <person name="Kohler A."/>
            <person name="Kuo A."/>
            <person name="Nagy L.G."/>
            <person name="Floudas D."/>
            <person name="Copeland A."/>
            <person name="Barry K.W."/>
            <person name="Cichocki N."/>
            <person name="Veneault-Fourrey C."/>
            <person name="LaButti K."/>
            <person name="Lindquist E.A."/>
            <person name="Lipzen A."/>
            <person name="Lundell T."/>
            <person name="Morin E."/>
            <person name="Murat C."/>
            <person name="Riley R."/>
            <person name="Ohm R."/>
            <person name="Sun H."/>
            <person name="Tunlid A."/>
            <person name="Henrissat B."/>
            <person name="Grigoriev I.V."/>
            <person name="Hibbett D.S."/>
            <person name="Martin F."/>
        </authorList>
    </citation>
    <scope>NUCLEOTIDE SEQUENCE [LARGE SCALE GENOMIC DNA]</scope>
    <source>
        <strain evidence="2">Foug A</strain>
    </source>
</reference>
<dbReference type="Proteomes" id="UP000053989">
    <property type="component" value="Unassembled WGS sequence"/>
</dbReference>
<dbReference type="AlphaFoldDB" id="A0A0C3EAX7"/>
<protein>
    <submittedName>
        <fullName evidence="1">Uncharacterized protein</fullName>
    </submittedName>
</protein>
<dbReference type="HOGENOM" id="CLU_2677911_0_0_1"/>
<proteinExistence type="predicted"/>
<name>A0A0C3EAX7_9AGAM</name>
<evidence type="ECO:0000313" key="1">
    <source>
        <dbReference type="EMBL" id="KIM65499.1"/>
    </source>
</evidence>
<reference evidence="1 2" key="1">
    <citation type="submission" date="2014-04" db="EMBL/GenBank/DDBJ databases">
        <authorList>
            <consortium name="DOE Joint Genome Institute"/>
            <person name="Kuo A."/>
            <person name="Kohler A."/>
            <person name="Nagy L.G."/>
            <person name="Floudas D."/>
            <person name="Copeland A."/>
            <person name="Barry K.W."/>
            <person name="Cichocki N."/>
            <person name="Veneault-Fourrey C."/>
            <person name="LaButti K."/>
            <person name="Lindquist E.A."/>
            <person name="Lipzen A."/>
            <person name="Lundell T."/>
            <person name="Morin E."/>
            <person name="Murat C."/>
            <person name="Sun H."/>
            <person name="Tunlid A."/>
            <person name="Henrissat B."/>
            <person name="Grigoriev I.V."/>
            <person name="Hibbett D.S."/>
            <person name="Martin F."/>
            <person name="Nordberg H.P."/>
            <person name="Cantor M.N."/>
            <person name="Hua S.X."/>
        </authorList>
    </citation>
    <scope>NUCLEOTIDE SEQUENCE [LARGE SCALE GENOMIC DNA]</scope>
    <source>
        <strain evidence="1 2">Foug A</strain>
    </source>
</reference>
<keyword evidence="2" id="KW-1185">Reference proteome</keyword>